<name>A0A2U3IC56_9BURK</name>
<keyword evidence="2" id="KW-1133">Transmembrane helix</keyword>
<dbReference type="OrthoDB" id="7375852at2"/>
<dbReference type="SUPFAM" id="SSF52540">
    <property type="entry name" value="P-loop containing nucleoside triphosphate hydrolases"/>
    <property type="match status" value="1"/>
</dbReference>
<gene>
    <name evidence="3" type="primary">der</name>
    <name evidence="3" type="ORF">NOV72_04898</name>
</gene>
<keyword evidence="2" id="KW-0812">Transmembrane</keyword>
<dbReference type="EMBL" id="OGTP01000022">
    <property type="protein sequence ID" value="SPB17693.1"/>
    <property type="molecule type" value="Genomic_DNA"/>
</dbReference>
<reference evidence="4" key="1">
    <citation type="submission" date="2018-01" db="EMBL/GenBank/DDBJ databases">
        <authorList>
            <person name="Peeters C."/>
        </authorList>
    </citation>
    <scope>NUCLEOTIDE SEQUENCE [LARGE SCALE GENOMIC DNA]</scope>
</reference>
<keyword evidence="2" id="KW-0472">Membrane</keyword>
<evidence type="ECO:0000313" key="3">
    <source>
        <dbReference type="EMBL" id="SPB17693.1"/>
    </source>
</evidence>
<dbReference type="Proteomes" id="UP000238169">
    <property type="component" value="Unassembled WGS sequence"/>
</dbReference>
<dbReference type="RefSeq" id="WP_106857193.1">
    <property type="nucleotide sequence ID" value="NZ_OGTP01000022.1"/>
</dbReference>
<organism evidence="3 4">
    <name type="scientific">Caballeronia novacaledonica</name>
    <dbReference type="NCBI Taxonomy" id="1544861"/>
    <lineage>
        <taxon>Bacteria</taxon>
        <taxon>Pseudomonadati</taxon>
        <taxon>Pseudomonadota</taxon>
        <taxon>Betaproteobacteria</taxon>
        <taxon>Burkholderiales</taxon>
        <taxon>Burkholderiaceae</taxon>
        <taxon>Caballeronia</taxon>
    </lineage>
</organism>
<protein>
    <submittedName>
        <fullName evidence="3">GTPase Der</fullName>
    </submittedName>
</protein>
<keyword evidence="4" id="KW-1185">Reference proteome</keyword>
<dbReference type="AlphaFoldDB" id="A0A2U3IC56"/>
<dbReference type="Gene3D" id="3.40.50.300">
    <property type="entry name" value="P-loop containing nucleotide triphosphate hydrolases"/>
    <property type="match status" value="1"/>
</dbReference>
<feature type="transmembrane region" description="Helical" evidence="2">
    <location>
        <begin position="631"/>
        <end position="652"/>
    </location>
</feature>
<evidence type="ECO:0000256" key="2">
    <source>
        <dbReference type="SAM" id="Phobius"/>
    </source>
</evidence>
<evidence type="ECO:0000256" key="1">
    <source>
        <dbReference type="SAM" id="Coils"/>
    </source>
</evidence>
<feature type="coiled-coil region" evidence="1">
    <location>
        <begin position="121"/>
        <end position="173"/>
    </location>
</feature>
<evidence type="ECO:0000313" key="4">
    <source>
        <dbReference type="Proteomes" id="UP000238169"/>
    </source>
</evidence>
<keyword evidence="1" id="KW-0175">Coiled coil</keyword>
<proteinExistence type="predicted"/>
<sequence>MANRNITREVGNELYRAVLNDIEGLLHRLGRENDDERVSQALEQVKQLIRPIHDELVTRIESLREHARWDKFTIAFYGETNAGKSTIVETLRILLGEETKTHEHAKFHALQSEHGLSEAALSELQESILRDETQLDSLRSNALMNEARRDAERKTLEGEMQCLREQVDREKRSASLWRKLLRFFRKAPEEIAFAEAAQRQAELAVTHEAERAAGQINIEAARAALQESNDRQAEFLSKLAELEVLADGHIIGTGRSDFTRYTQAYTFEANGQRFELLDVPGIEGKEAEVIDSILGAVQSAHAVFYVTGKAAPPQTRDADGHGTLEKIRAQLGDHTEVWSIYNKRIANPIPLGKAELLSDSERGGLVALDETMHEHLGSKYRGCTALSSQPAFLASSECLVPGSDLVRNRTKFLARFSVEDVLAKSGFRPFVDRLTGSMIEDCEARMRAANVNKVQFAVKEAENTLMSAQQETIGPLAQACGDDWVRVEQQLDLTVGGLGRSMQNLGTDAVYSFESRVRVNVYERIEAGIGNDDLKSCLRSQIHAEQDMLEGRLKQQIGENLDRFQDDVANVLDRFRERINEVRNAYRAFGDGRFRHEFEFVMQFDSGVQYASLVAALVGGALMFWNPAGWISLAIGGLTIIVSIAKALWGLVDSDFKKAQQRKATDENLERVVRSMHDAMKTNVDELCANVDERMSAIKAEIKQSVDQVADVNSAMIEVCANLNRFSKTIVPSGDGIRHDTKEEAVA</sequence>
<dbReference type="InterPro" id="IPR027417">
    <property type="entry name" value="P-loop_NTPase"/>
</dbReference>
<accession>A0A2U3IC56</accession>